<protein>
    <submittedName>
        <fullName evidence="2">Uncharacterized protein</fullName>
    </submittedName>
</protein>
<reference evidence="2 3" key="1">
    <citation type="submission" date="2023-09" db="EMBL/GenBank/DDBJ databases">
        <title>Complete-Gapless Cercospora beticola genome.</title>
        <authorList>
            <person name="Wyatt N.A."/>
            <person name="Spanner R.E."/>
            <person name="Bolton M.D."/>
        </authorList>
    </citation>
    <scope>NUCLEOTIDE SEQUENCE [LARGE SCALE GENOMIC DNA]</scope>
    <source>
        <strain evidence="2">Cb09-40</strain>
    </source>
</reference>
<proteinExistence type="predicted"/>
<sequence>MFERAINGKDIATGKKHWKQYKSVGPAESTYREGNGTMQSAVLPANATYNTTTNAPNPVNGTNGTAGISAGAARQDMKKKAKRMFKPSYQNRR</sequence>
<dbReference type="RefSeq" id="XP_065458623.1">
    <property type="nucleotide sequence ID" value="XM_065602551.1"/>
</dbReference>
<dbReference type="Proteomes" id="UP001302367">
    <property type="component" value="Chromosome 3"/>
</dbReference>
<dbReference type="GeneID" id="90644078"/>
<feature type="compositionally biased region" description="Low complexity" evidence="1">
    <location>
        <begin position="48"/>
        <end position="65"/>
    </location>
</feature>
<feature type="region of interest" description="Disordered" evidence="1">
    <location>
        <begin position="48"/>
        <end position="73"/>
    </location>
</feature>
<name>A0ABZ0NJK9_CERBT</name>
<keyword evidence="3" id="KW-1185">Reference proteome</keyword>
<accession>A0ABZ0NJK9</accession>
<evidence type="ECO:0000256" key="1">
    <source>
        <dbReference type="SAM" id="MobiDB-lite"/>
    </source>
</evidence>
<evidence type="ECO:0000313" key="2">
    <source>
        <dbReference type="EMBL" id="WPA99741.1"/>
    </source>
</evidence>
<dbReference type="EMBL" id="CP134186">
    <property type="protein sequence ID" value="WPA99741.1"/>
    <property type="molecule type" value="Genomic_DNA"/>
</dbReference>
<evidence type="ECO:0000313" key="3">
    <source>
        <dbReference type="Proteomes" id="UP001302367"/>
    </source>
</evidence>
<gene>
    <name evidence="2" type="ORF">RHO25_004360</name>
</gene>
<organism evidence="2 3">
    <name type="scientific">Cercospora beticola</name>
    <name type="common">Sugarbeet leaf spot fungus</name>
    <dbReference type="NCBI Taxonomy" id="122368"/>
    <lineage>
        <taxon>Eukaryota</taxon>
        <taxon>Fungi</taxon>
        <taxon>Dikarya</taxon>
        <taxon>Ascomycota</taxon>
        <taxon>Pezizomycotina</taxon>
        <taxon>Dothideomycetes</taxon>
        <taxon>Dothideomycetidae</taxon>
        <taxon>Mycosphaerellales</taxon>
        <taxon>Mycosphaerellaceae</taxon>
        <taxon>Cercospora</taxon>
    </lineage>
</organism>